<comment type="similarity">
    <text evidence="9">Belongs to the aromatic-ring hydroxylase family. KMO subfamily.</text>
</comment>
<sequence>MPAERHITLIGAGLAGALLATLLAQRGWKVDVYEKRGDPRVKGYAGGRSINLALAERGRHALRLASGDDEVMAQAVMMRGRMVHFRDGRTDLQRYGKDDSEVIWSVHRGDLNIVLLDIAEQAGARLHFHRGLDSVDFESRIATFTDDVSGTSHAVGFNALVGADGAGSSLRTAMAREGDLGERTEFLGHSYKELEIPPAPDGSFSIEPNALHIWPRGRYMCIALPNDERTFTVTLFLPNEGDPSFATVRTGADARALFERDFADALPLIPELEDDFERNPAGLLATLYLDRWHLDGRAVLIGDAAHAMVPFHGQGMNCAFEDCVALAEHVDRDTDLASAFASFQAERLPNARAIQQMALENYLEMRDRVDDDDYLLQRALELKLAERHPDRFMPRYAMVTFQRMPYAVAFERGQLQRQLLVDLTRGHDTLDSLDWSLVDATVRERLTPLPRD</sequence>
<dbReference type="EMBL" id="AVPU01000008">
    <property type="protein sequence ID" value="KGM54983.1"/>
    <property type="molecule type" value="Genomic_DNA"/>
</dbReference>
<evidence type="ECO:0000256" key="4">
    <source>
        <dbReference type="ARBA" id="ARBA00022827"/>
    </source>
</evidence>
<reference evidence="11 12" key="1">
    <citation type="submission" date="2013-08" db="EMBL/GenBank/DDBJ databases">
        <title>Genome sequencing of Lysobacter.</title>
        <authorList>
            <person name="Zhang S."/>
            <person name="Wang G."/>
        </authorList>
    </citation>
    <scope>NUCLEOTIDE SEQUENCE [LARGE SCALE GENOMIC DNA]</scope>
    <source>
        <strain evidence="11 12">GH1-9</strain>
    </source>
</reference>
<dbReference type="EC" id="1.14.13.9" evidence="9"/>
<keyword evidence="4 9" id="KW-0274">FAD</keyword>
<comment type="caution">
    <text evidence="11">The sequence shown here is derived from an EMBL/GenBank/DDBJ whole genome shotgun (WGS) entry which is preliminary data.</text>
</comment>
<evidence type="ECO:0000256" key="1">
    <source>
        <dbReference type="ARBA" id="ARBA00001974"/>
    </source>
</evidence>
<dbReference type="GO" id="GO:0043420">
    <property type="term" value="P:anthranilate metabolic process"/>
    <property type="evidence" value="ECO:0007669"/>
    <property type="project" value="UniProtKB-UniRule"/>
</dbReference>
<proteinExistence type="inferred from homology"/>
<dbReference type="Gene3D" id="3.50.50.60">
    <property type="entry name" value="FAD/NAD(P)-binding domain"/>
    <property type="match status" value="1"/>
</dbReference>
<dbReference type="eggNOG" id="COG0654">
    <property type="taxonomic scope" value="Bacteria"/>
</dbReference>
<evidence type="ECO:0000256" key="6">
    <source>
        <dbReference type="ARBA" id="ARBA00023002"/>
    </source>
</evidence>
<dbReference type="PRINTS" id="PR00420">
    <property type="entry name" value="RNGMNOXGNASE"/>
</dbReference>
<keyword evidence="2 9" id="KW-0285">Flavoprotein</keyword>
<keyword evidence="3 9" id="KW-0662">Pyridine nucleotide biosynthesis</keyword>
<dbReference type="GO" id="GO:0071949">
    <property type="term" value="F:FAD binding"/>
    <property type="evidence" value="ECO:0007669"/>
    <property type="project" value="InterPro"/>
</dbReference>
<dbReference type="PANTHER" id="PTHR46028">
    <property type="entry name" value="KYNURENINE 3-MONOOXYGENASE"/>
    <property type="match status" value="1"/>
</dbReference>
<dbReference type="GO" id="GO:0009435">
    <property type="term" value="P:NAD+ biosynthetic process"/>
    <property type="evidence" value="ECO:0007669"/>
    <property type="project" value="UniProtKB-UniPathway"/>
</dbReference>
<dbReference type="SUPFAM" id="SSF51905">
    <property type="entry name" value="FAD/NAD(P)-binding domain"/>
    <property type="match status" value="1"/>
</dbReference>
<organism evidence="11 12">
    <name type="scientific">Lysobacter daejeonensis GH1-9</name>
    <dbReference type="NCBI Taxonomy" id="1385517"/>
    <lineage>
        <taxon>Bacteria</taxon>
        <taxon>Pseudomonadati</taxon>
        <taxon>Pseudomonadota</taxon>
        <taxon>Gammaproteobacteria</taxon>
        <taxon>Lysobacterales</taxon>
        <taxon>Lysobacteraceae</taxon>
        <taxon>Aerolutibacter</taxon>
    </lineage>
</organism>
<evidence type="ECO:0000313" key="11">
    <source>
        <dbReference type="EMBL" id="KGM54983.1"/>
    </source>
</evidence>
<comment type="function">
    <text evidence="9">Catalyzes the hydroxylation of L-kynurenine (L-Kyn) to form 3-hydroxy-L-kynurenine (L-3OHKyn). Required for synthesis of quinolinic acid.</text>
</comment>
<dbReference type="HAMAP" id="MF_01971">
    <property type="entry name" value="Kynurenine_monooxygenase"/>
    <property type="match status" value="1"/>
</dbReference>
<dbReference type="InterPro" id="IPR002938">
    <property type="entry name" value="FAD-bd"/>
</dbReference>
<dbReference type="GO" id="GO:0004502">
    <property type="term" value="F:kynurenine 3-monooxygenase activity"/>
    <property type="evidence" value="ECO:0007669"/>
    <property type="project" value="UniProtKB-UniRule"/>
</dbReference>
<evidence type="ECO:0000256" key="3">
    <source>
        <dbReference type="ARBA" id="ARBA00022642"/>
    </source>
</evidence>
<dbReference type="STRING" id="1385517.N800_01505"/>
<dbReference type="PANTHER" id="PTHR46028:SF2">
    <property type="entry name" value="KYNURENINE 3-MONOOXYGENASE"/>
    <property type="match status" value="1"/>
</dbReference>
<dbReference type="UniPathway" id="UPA00253">
    <property type="reaction ID" value="UER00328"/>
</dbReference>
<evidence type="ECO:0000259" key="10">
    <source>
        <dbReference type="Pfam" id="PF01494"/>
    </source>
</evidence>
<dbReference type="Pfam" id="PF01494">
    <property type="entry name" value="FAD_binding_3"/>
    <property type="match status" value="1"/>
</dbReference>
<evidence type="ECO:0000256" key="9">
    <source>
        <dbReference type="HAMAP-Rule" id="MF_01971"/>
    </source>
</evidence>
<dbReference type="Proteomes" id="UP000029998">
    <property type="component" value="Unassembled WGS sequence"/>
</dbReference>
<evidence type="ECO:0000256" key="5">
    <source>
        <dbReference type="ARBA" id="ARBA00022857"/>
    </source>
</evidence>
<dbReference type="GO" id="GO:0070189">
    <property type="term" value="P:kynurenine metabolic process"/>
    <property type="evidence" value="ECO:0007669"/>
    <property type="project" value="TreeGrafter"/>
</dbReference>
<keyword evidence="6 9" id="KW-0560">Oxidoreductase</keyword>
<dbReference type="InterPro" id="IPR027545">
    <property type="entry name" value="Kynurenine_monooxygenase"/>
</dbReference>
<comment type="catalytic activity">
    <reaction evidence="8 9">
        <text>L-kynurenine + NADPH + O2 + H(+) = 3-hydroxy-L-kynurenine + NADP(+) + H2O</text>
        <dbReference type="Rhea" id="RHEA:20545"/>
        <dbReference type="ChEBI" id="CHEBI:15377"/>
        <dbReference type="ChEBI" id="CHEBI:15378"/>
        <dbReference type="ChEBI" id="CHEBI:15379"/>
        <dbReference type="ChEBI" id="CHEBI:57783"/>
        <dbReference type="ChEBI" id="CHEBI:57959"/>
        <dbReference type="ChEBI" id="CHEBI:58125"/>
        <dbReference type="ChEBI" id="CHEBI:58349"/>
        <dbReference type="EC" id="1.14.13.9"/>
    </reaction>
</comment>
<gene>
    <name evidence="9" type="primary">kmo</name>
    <name evidence="11" type="ORF">N800_01505</name>
</gene>
<keyword evidence="5 9" id="KW-0521">NADP</keyword>
<evidence type="ECO:0000313" key="12">
    <source>
        <dbReference type="Proteomes" id="UP000029998"/>
    </source>
</evidence>
<evidence type="ECO:0000256" key="8">
    <source>
        <dbReference type="ARBA" id="ARBA00047818"/>
    </source>
</evidence>
<keyword evidence="12" id="KW-1185">Reference proteome</keyword>
<dbReference type="RefSeq" id="WP_036136185.1">
    <property type="nucleotide sequence ID" value="NZ_AVPU01000008.1"/>
</dbReference>
<dbReference type="GO" id="GO:0019805">
    <property type="term" value="P:quinolinate biosynthetic process"/>
    <property type="evidence" value="ECO:0007669"/>
    <property type="project" value="UniProtKB-UniRule"/>
</dbReference>
<name>A0A0A0EY22_9GAMM</name>
<evidence type="ECO:0000256" key="7">
    <source>
        <dbReference type="ARBA" id="ARBA00023033"/>
    </source>
</evidence>
<dbReference type="InterPro" id="IPR036188">
    <property type="entry name" value="FAD/NAD-bd_sf"/>
</dbReference>
<feature type="domain" description="FAD-binding" evidence="10">
    <location>
        <begin position="8"/>
        <end position="355"/>
    </location>
</feature>
<dbReference type="AlphaFoldDB" id="A0A0A0EY22"/>
<protein>
    <recommendedName>
        <fullName evidence="9">Kynurenine 3-monooxygenase</fullName>
        <ecNumber evidence="9">1.14.13.9</ecNumber>
    </recommendedName>
    <alternativeName>
        <fullName evidence="9">Kynurenine 3-hydroxylase</fullName>
    </alternativeName>
</protein>
<keyword evidence="7 9" id="KW-0503">Monooxygenase</keyword>
<dbReference type="OrthoDB" id="9782160at2"/>
<dbReference type="GO" id="GO:0006569">
    <property type="term" value="P:L-tryptophan catabolic process"/>
    <property type="evidence" value="ECO:0007669"/>
    <property type="project" value="UniProtKB-UniRule"/>
</dbReference>
<accession>A0A0A0EY22</accession>
<comment type="cofactor">
    <cofactor evidence="1 9">
        <name>FAD</name>
        <dbReference type="ChEBI" id="CHEBI:57692"/>
    </cofactor>
</comment>
<evidence type="ECO:0000256" key="2">
    <source>
        <dbReference type="ARBA" id="ARBA00022630"/>
    </source>
</evidence>
<dbReference type="FunFam" id="3.50.50.60:FF:000185">
    <property type="entry name" value="Kynurenine 3-monooxygenase"/>
    <property type="match status" value="1"/>
</dbReference>
<comment type="pathway">
    <text evidence="9">Cofactor biosynthesis; NAD(+) biosynthesis; quinolinate from L-kynurenine: step 1/3.</text>
</comment>